<dbReference type="AlphaFoldDB" id="A0A8H6J9W2"/>
<organism evidence="2 3">
    <name type="scientific">Colletotrichum plurivorum</name>
    <dbReference type="NCBI Taxonomy" id="2175906"/>
    <lineage>
        <taxon>Eukaryota</taxon>
        <taxon>Fungi</taxon>
        <taxon>Dikarya</taxon>
        <taxon>Ascomycota</taxon>
        <taxon>Pezizomycotina</taxon>
        <taxon>Sordariomycetes</taxon>
        <taxon>Hypocreomycetidae</taxon>
        <taxon>Glomerellales</taxon>
        <taxon>Glomerellaceae</taxon>
        <taxon>Colletotrichum</taxon>
        <taxon>Colletotrichum orchidearum species complex</taxon>
    </lineage>
</organism>
<feature type="region of interest" description="Disordered" evidence="1">
    <location>
        <begin position="132"/>
        <end position="163"/>
    </location>
</feature>
<gene>
    <name evidence="2" type="ORF">CPLU01_15634</name>
</gene>
<proteinExistence type="predicted"/>
<accession>A0A8H6J9W2</accession>
<keyword evidence="3" id="KW-1185">Reference proteome</keyword>
<dbReference type="EMBL" id="WIGO01000567">
    <property type="protein sequence ID" value="KAF6808680.1"/>
    <property type="molecule type" value="Genomic_DNA"/>
</dbReference>
<comment type="caution">
    <text evidence="2">The sequence shown here is derived from an EMBL/GenBank/DDBJ whole genome shotgun (WGS) entry which is preliminary data.</text>
</comment>
<evidence type="ECO:0000313" key="2">
    <source>
        <dbReference type="EMBL" id="KAF6808680.1"/>
    </source>
</evidence>
<feature type="compositionally biased region" description="Basic and acidic residues" evidence="1">
    <location>
        <begin position="142"/>
        <end position="163"/>
    </location>
</feature>
<reference evidence="2" key="1">
    <citation type="journal article" date="2020" name="Phytopathology">
        <title>Genome Sequence Resources of Colletotrichum truncatum, C. plurivorum, C. musicola, and C. sojae: Four Species Pathogenic to Soybean (Glycine max).</title>
        <authorList>
            <person name="Rogerio F."/>
            <person name="Boufleur T.R."/>
            <person name="Ciampi-Guillardi M."/>
            <person name="Sukno S.A."/>
            <person name="Thon M.R."/>
            <person name="Massola Junior N.S."/>
            <person name="Baroncelli R."/>
        </authorList>
    </citation>
    <scope>NUCLEOTIDE SEQUENCE</scope>
    <source>
        <strain evidence="2">LFN00145</strain>
    </source>
</reference>
<protein>
    <submittedName>
        <fullName evidence="2">Uncharacterized protein</fullName>
    </submittedName>
</protein>
<sequence>MLSLASMRDHRRLKSAIAWEKHQDPALNGNCTYPYALPRKCPRLCAPLGGDRTGGRTRYEGCAPIQQEAVLLPQHEGFHSRTQDYFSLEGGTNARKQRRTMDHEGPRMGSTTGRLCHGPTCLCFRRDRGASRLSGAQTGGGRTEDVGHSPSHDAQEKDLMVMW</sequence>
<evidence type="ECO:0000256" key="1">
    <source>
        <dbReference type="SAM" id="MobiDB-lite"/>
    </source>
</evidence>
<evidence type="ECO:0000313" key="3">
    <source>
        <dbReference type="Proteomes" id="UP000654918"/>
    </source>
</evidence>
<dbReference type="Proteomes" id="UP000654918">
    <property type="component" value="Unassembled WGS sequence"/>
</dbReference>
<name>A0A8H6J9W2_9PEZI</name>